<dbReference type="GeneID" id="88857506"/>
<dbReference type="RefSeq" id="WP_189760923.1">
    <property type="nucleotide sequence ID" value="NZ_CAWPOC010000063.1"/>
</dbReference>
<reference evidence="1 2" key="1">
    <citation type="journal article" date="2023" name="Access Microbiol">
        <title>The genome of a steinernematid-associated Pseudomonas piscis bacterium encodes the biosynthesis of insect toxins.</title>
        <authorList>
            <person name="Awori R.M."/>
            <person name="Hendre P."/>
            <person name="Amugune N.O."/>
        </authorList>
    </citation>
    <scope>NUCLEOTIDE SEQUENCE [LARGE SCALE GENOMIC DNA]</scope>
    <source>
        <strain evidence="1 2">97</strain>
    </source>
</reference>
<evidence type="ECO:0000313" key="1">
    <source>
        <dbReference type="EMBL" id="WNH01675.1"/>
    </source>
</evidence>
<sequence length="90" mass="10430">MGSKYQAIINNQLLSFLEPTKTPKLIASKEKFDKLIHHQDAAPLSAKRNTTFMALENKLHDVFEQDVNQDELLKCALERYKENTHEISMQ</sequence>
<keyword evidence="2" id="KW-1185">Reference proteome</keyword>
<protein>
    <submittedName>
        <fullName evidence="1">Uncharacterized protein</fullName>
    </submittedName>
</protein>
<evidence type="ECO:0000313" key="2">
    <source>
        <dbReference type="Proteomes" id="UP001300348"/>
    </source>
</evidence>
<proteinExistence type="predicted"/>
<name>A0ABY9XGD8_9GAMM</name>
<organism evidence="1 2">
    <name type="scientific">Xenorhabdus griffiniae</name>
    <dbReference type="NCBI Taxonomy" id="351672"/>
    <lineage>
        <taxon>Bacteria</taxon>
        <taxon>Pseudomonadati</taxon>
        <taxon>Pseudomonadota</taxon>
        <taxon>Gammaproteobacteria</taxon>
        <taxon>Enterobacterales</taxon>
        <taxon>Morganellaceae</taxon>
        <taxon>Xenorhabdus</taxon>
    </lineage>
</organism>
<dbReference type="Proteomes" id="UP001300348">
    <property type="component" value="Chromosome"/>
</dbReference>
<accession>A0ABY9XGD8</accession>
<dbReference type="EMBL" id="CP133647">
    <property type="protein sequence ID" value="WNH01675.1"/>
    <property type="molecule type" value="Genomic_DNA"/>
</dbReference>
<gene>
    <name evidence="1" type="ORF">QL112_018075</name>
</gene>